<reference evidence="2 3" key="1">
    <citation type="journal article" date="2020" name="Int. J. Syst. Evol. Microbiol.">
        <title>Reclassification of Streptomyces castelarensis and Streptomyces sporoclivatus as later heterotypic synonyms of Streptomyces antimycoticus.</title>
        <authorList>
            <person name="Komaki H."/>
            <person name="Tamura T."/>
        </authorList>
    </citation>
    <scope>NUCLEOTIDE SEQUENCE [LARGE SCALE GENOMIC DNA]</scope>
    <source>
        <strain evidence="2 3">NBRC 100767</strain>
    </source>
</reference>
<dbReference type="AlphaFoldDB" id="A0A499V4R9"/>
<organism evidence="2 3">
    <name type="scientific">Streptomyces antimycoticus</name>
    <dbReference type="NCBI Taxonomy" id="68175"/>
    <lineage>
        <taxon>Bacteria</taxon>
        <taxon>Bacillati</taxon>
        <taxon>Actinomycetota</taxon>
        <taxon>Actinomycetes</taxon>
        <taxon>Kitasatosporales</taxon>
        <taxon>Streptomycetaceae</taxon>
        <taxon>Streptomyces</taxon>
        <taxon>Streptomyces violaceusniger group</taxon>
    </lineage>
</organism>
<protein>
    <submittedName>
        <fullName evidence="2">Uncharacterized protein</fullName>
    </submittedName>
</protein>
<feature type="region of interest" description="Disordered" evidence="1">
    <location>
        <begin position="44"/>
        <end position="68"/>
    </location>
</feature>
<dbReference type="EMBL" id="AP019620">
    <property type="protein sequence ID" value="BBJ41137.1"/>
    <property type="molecule type" value="Genomic_DNA"/>
</dbReference>
<proteinExistence type="predicted"/>
<sequence length="68" mass="7134">MDRVEEAGERPGAAVGEVEPHIGVIAAPERGELDGGVGKQVFGDIAAEKSAGSEQQDSHRSRLPVRAR</sequence>
<evidence type="ECO:0000313" key="3">
    <source>
        <dbReference type="Proteomes" id="UP000463951"/>
    </source>
</evidence>
<dbReference type="Proteomes" id="UP000463951">
    <property type="component" value="Chromosome"/>
</dbReference>
<name>A0A499V4R9_9ACTN</name>
<evidence type="ECO:0000256" key="1">
    <source>
        <dbReference type="SAM" id="MobiDB-lite"/>
    </source>
</evidence>
<evidence type="ECO:0000313" key="2">
    <source>
        <dbReference type="EMBL" id="BBJ41137.1"/>
    </source>
</evidence>
<gene>
    <name evidence="2" type="ORF">SSPO_038550</name>
</gene>
<accession>A0A499V4R9</accession>